<evidence type="ECO:0000313" key="1">
    <source>
        <dbReference type="EMBL" id="KAH6945344.1"/>
    </source>
</evidence>
<organism evidence="1 2">
    <name type="scientific">Hyalomma asiaticum</name>
    <name type="common">Tick</name>
    <dbReference type="NCBI Taxonomy" id="266040"/>
    <lineage>
        <taxon>Eukaryota</taxon>
        <taxon>Metazoa</taxon>
        <taxon>Ecdysozoa</taxon>
        <taxon>Arthropoda</taxon>
        <taxon>Chelicerata</taxon>
        <taxon>Arachnida</taxon>
        <taxon>Acari</taxon>
        <taxon>Parasitiformes</taxon>
        <taxon>Ixodida</taxon>
        <taxon>Ixodoidea</taxon>
        <taxon>Ixodidae</taxon>
        <taxon>Hyalomminae</taxon>
        <taxon>Hyalomma</taxon>
    </lineage>
</organism>
<sequence>MMLDVYIEGKRIRFINSYAPVTRSDTNSFFKDLYQHLLEPLPHVLLGVFNSAVDSQRDVRGPGQGGSTYHAKELVKILRHLSLTEVWDEVCVQRVRDRILESLENVRSLTPHVWDTLKEGWKKLLKEEGRDRKRRLSARMGEILRRMRIVNEAESLTSCTREYLETLQATYTHLLQLKTQRPAKDPGPPDSSTDPGLRTCTGMVA</sequence>
<reference evidence="1" key="1">
    <citation type="submission" date="2020-05" db="EMBL/GenBank/DDBJ databases">
        <title>Large-scale comparative analyses of tick genomes elucidate their genetic diversity and vector capacities.</title>
        <authorList>
            <person name="Jia N."/>
            <person name="Wang J."/>
            <person name="Shi W."/>
            <person name="Du L."/>
            <person name="Sun Y."/>
            <person name="Zhan W."/>
            <person name="Jiang J."/>
            <person name="Wang Q."/>
            <person name="Zhang B."/>
            <person name="Ji P."/>
            <person name="Sakyi L.B."/>
            <person name="Cui X."/>
            <person name="Yuan T."/>
            <person name="Jiang B."/>
            <person name="Yang W."/>
            <person name="Lam T.T.-Y."/>
            <person name="Chang Q."/>
            <person name="Ding S."/>
            <person name="Wang X."/>
            <person name="Zhu J."/>
            <person name="Ruan X."/>
            <person name="Zhao L."/>
            <person name="Wei J."/>
            <person name="Que T."/>
            <person name="Du C."/>
            <person name="Cheng J."/>
            <person name="Dai P."/>
            <person name="Han X."/>
            <person name="Huang E."/>
            <person name="Gao Y."/>
            <person name="Liu J."/>
            <person name="Shao H."/>
            <person name="Ye R."/>
            <person name="Li L."/>
            <person name="Wei W."/>
            <person name="Wang X."/>
            <person name="Wang C."/>
            <person name="Yang T."/>
            <person name="Huo Q."/>
            <person name="Li W."/>
            <person name="Guo W."/>
            <person name="Chen H."/>
            <person name="Zhou L."/>
            <person name="Ni X."/>
            <person name="Tian J."/>
            <person name="Zhou Y."/>
            <person name="Sheng Y."/>
            <person name="Liu T."/>
            <person name="Pan Y."/>
            <person name="Xia L."/>
            <person name="Li J."/>
            <person name="Zhao F."/>
            <person name="Cao W."/>
        </authorList>
    </citation>
    <scope>NUCLEOTIDE SEQUENCE</scope>
    <source>
        <strain evidence="1">Hyas-2018</strain>
    </source>
</reference>
<dbReference type="EMBL" id="CM023481">
    <property type="protein sequence ID" value="KAH6945344.1"/>
    <property type="molecule type" value="Genomic_DNA"/>
</dbReference>
<accession>A0ACB7TGT4</accession>
<protein>
    <submittedName>
        <fullName evidence="1">Uncharacterized protein</fullName>
    </submittedName>
</protein>
<proteinExistence type="predicted"/>
<keyword evidence="2" id="KW-1185">Reference proteome</keyword>
<evidence type="ECO:0000313" key="2">
    <source>
        <dbReference type="Proteomes" id="UP000821845"/>
    </source>
</evidence>
<name>A0ACB7TGT4_HYAAI</name>
<dbReference type="Proteomes" id="UP000821845">
    <property type="component" value="Chromosome 1"/>
</dbReference>
<gene>
    <name evidence="1" type="ORF">HPB50_007908</name>
</gene>
<comment type="caution">
    <text evidence="1">The sequence shown here is derived from an EMBL/GenBank/DDBJ whole genome shotgun (WGS) entry which is preliminary data.</text>
</comment>